<accession>A0ABW6A2B8</accession>
<dbReference type="PANTHER" id="PTHR42701:SF1">
    <property type="entry name" value="IMIDAZOLE GLYCEROL PHOSPHATE SYNTHASE SUBUNIT HISH"/>
    <property type="match status" value="1"/>
</dbReference>
<name>A0ABW6A2B8_9BACT</name>
<keyword evidence="10" id="KW-0963">Cytoplasm</keyword>
<protein>
    <recommendedName>
        <fullName evidence="10">Imidazole glycerol phosphate synthase subunit HisH</fullName>
        <ecNumber evidence="10">4.3.2.10</ecNumber>
    </recommendedName>
    <alternativeName>
        <fullName evidence="10">IGP synthase glutaminase subunit</fullName>
        <ecNumber evidence="10">3.5.1.2</ecNumber>
    </alternativeName>
    <alternativeName>
        <fullName evidence="10">IGP synthase subunit HisH</fullName>
    </alternativeName>
    <alternativeName>
        <fullName evidence="10">ImGP synthase subunit HisH</fullName>
        <shortName evidence="10">IGPS subunit HisH</shortName>
    </alternativeName>
</protein>
<dbReference type="CDD" id="cd01748">
    <property type="entry name" value="GATase1_IGP_Synthase"/>
    <property type="match status" value="1"/>
</dbReference>
<sequence>MSTPQKIAIVNYGMGNIHTVYKKIQQTNSAPTIVSTAEELLNADKIVLPGVGHFAKAMENLQRNGLLDALNDLVLHKKKPVLGICLGMQLMSKFSEEGDVEGLGWIDAKVMRFQIKDQLTHKIPQTGWNSIQKHGDSPLLKKIDDNAEFYFLHSYHYHAPSYTNVIASTVFEYEYISAVQKENIFGTQFHPEKSHDTGLQLLNNFIAL</sequence>
<dbReference type="Pfam" id="PF00117">
    <property type="entry name" value="GATase"/>
    <property type="match status" value="1"/>
</dbReference>
<feature type="domain" description="Glutamine amidotransferase" evidence="11">
    <location>
        <begin position="9"/>
        <end position="206"/>
    </location>
</feature>
<dbReference type="EC" id="4.3.2.10" evidence="10"/>
<dbReference type="EC" id="3.5.1.2" evidence="10"/>
<proteinExistence type="inferred from homology"/>
<comment type="subcellular location">
    <subcellularLocation>
        <location evidence="10">Cytoplasm</location>
    </subcellularLocation>
</comment>
<keyword evidence="3 10" id="KW-0028">Amino-acid biosynthesis</keyword>
<evidence type="ECO:0000256" key="6">
    <source>
        <dbReference type="ARBA" id="ARBA00023102"/>
    </source>
</evidence>
<evidence type="ECO:0000256" key="5">
    <source>
        <dbReference type="ARBA" id="ARBA00022962"/>
    </source>
</evidence>
<reference evidence="13" key="1">
    <citation type="journal article" date="2019" name="Int. J. Syst. Evol. Microbiol.">
        <title>The Global Catalogue of Microorganisms (GCM) 10K type strain sequencing project: providing services to taxonomists for standard genome sequencing and annotation.</title>
        <authorList>
            <consortium name="The Broad Institute Genomics Platform"/>
            <consortium name="The Broad Institute Genome Sequencing Center for Infectious Disease"/>
            <person name="Wu L."/>
            <person name="Ma J."/>
        </authorList>
    </citation>
    <scope>NUCLEOTIDE SEQUENCE [LARGE SCALE GENOMIC DNA]</scope>
    <source>
        <strain evidence="13">KCTC 23299</strain>
    </source>
</reference>
<dbReference type="SUPFAM" id="SSF52317">
    <property type="entry name" value="Class I glutamine amidotransferase-like"/>
    <property type="match status" value="1"/>
</dbReference>
<dbReference type="InterPro" id="IPR029062">
    <property type="entry name" value="Class_I_gatase-like"/>
</dbReference>
<organism evidence="12 13">
    <name type="scientific">Terrimonas rubra</name>
    <dbReference type="NCBI Taxonomy" id="1035890"/>
    <lineage>
        <taxon>Bacteria</taxon>
        <taxon>Pseudomonadati</taxon>
        <taxon>Bacteroidota</taxon>
        <taxon>Chitinophagia</taxon>
        <taxon>Chitinophagales</taxon>
        <taxon>Chitinophagaceae</taxon>
        <taxon>Terrimonas</taxon>
    </lineage>
</organism>
<evidence type="ECO:0000256" key="9">
    <source>
        <dbReference type="ARBA" id="ARBA00049534"/>
    </source>
</evidence>
<dbReference type="NCBIfam" id="TIGR01855">
    <property type="entry name" value="IMP_synth_hisH"/>
    <property type="match status" value="1"/>
</dbReference>
<keyword evidence="7 10" id="KW-0456">Lyase</keyword>
<evidence type="ECO:0000256" key="1">
    <source>
        <dbReference type="ARBA" id="ARBA00005091"/>
    </source>
</evidence>
<gene>
    <name evidence="10 12" type="primary">hisH</name>
    <name evidence="12" type="ORF">ACFS6H_06790</name>
</gene>
<comment type="catalytic activity">
    <reaction evidence="9 10">
        <text>L-glutamine + H2O = L-glutamate + NH4(+)</text>
        <dbReference type="Rhea" id="RHEA:15889"/>
        <dbReference type="ChEBI" id="CHEBI:15377"/>
        <dbReference type="ChEBI" id="CHEBI:28938"/>
        <dbReference type="ChEBI" id="CHEBI:29985"/>
        <dbReference type="ChEBI" id="CHEBI:58359"/>
        <dbReference type="EC" id="3.5.1.2"/>
    </reaction>
</comment>
<dbReference type="Gene3D" id="3.40.50.880">
    <property type="match status" value="1"/>
</dbReference>
<feature type="active site" evidence="10">
    <location>
        <position position="192"/>
    </location>
</feature>
<evidence type="ECO:0000256" key="3">
    <source>
        <dbReference type="ARBA" id="ARBA00022605"/>
    </source>
</evidence>
<evidence type="ECO:0000256" key="8">
    <source>
        <dbReference type="ARBA" id="ARBA00047838"/>
    </source>
</evidence>
<keyword evidence="13" id="KW-1185">Reference proteome</keyword>
<evidence type="ECO:0000313" key="13">
    <source>
        <dbReference type="Proteomes" id="UP001597511"/>
    </source>
</evidence>
<evidence type="ECO:0000256" key="2">
    <source>
        <dbReference type="ARBA" id="ARBA00011152"/>
    </source>
</evidence>
<keyword evidence="4 10" id="KW-0378">Hydrolase</keyword>
<dbReference type="RefSeq" id="WP_386096555.1">
    <property type="nucleotide sequence ID" value="NZ_JBHUOZ010000001.1"/>
</dbReference>
<dbReference type="PIRSF" id="PIRSF000495">
    <property type="entry name" value="Amidotransf_hisH"/>
    <property type="match status" value="1"/>
</dbReference>
<evidence type="ECO:0000259" key="11">
    <source>
        <dbReference type="Pfam" id="PF00117"/>
    </source>
</evidence>
<keyword evidence="5 10" id="KW-0315">Glutamine amidotransferase</keyword>
<dbReference type="GO" id="GO:0016829">
    <property type="term" value="F:lyase activity"/>
    <property type="evidence" value="ECO:0007669"/>
    <property type="project" value="UniProtKB-KW"/>
</dbReference>
<comment type="caution">
    <text evidence="12">The sequence shown here is derived from an EMBL/GenBank/DDBJ whole genome shotgun (WGS) entry which is preliminary data.</text>
</comment>
<evidence type="ECO:0000256" key="7">
    <source>
        <dbReference type="ARBA" id="ARBA00023239"/>
    </source>
</evidence>
<comment type="subunit">
    <text evidence="2 10">Heterodimer of HisH and HisF.</text>
</comment>
<dbReference type="HAMAP" id="MF_00278">
    <property type="entry name" value="HisH"/>
    <property type="match status" value="1"/>
</dbReference>
<dbReference type="InterPro" id="IPR017926">
    <property type="entry name" value="GATASE"/>
</dbReference>
<dbReference type="PANTHER" id="PTHR42701">
    <property type="entry name" value="IMIDAZOLE GLYCEROL PHOSPHATE SYNTHASE SUBUNIT HISH"/>
    <property type="match status" value="1"/>
</dbReference>
<feature type="active site" description="Nucleophile" evidence="10">
    <location>
        <position position="85"/>
    </location>
</feature>
<dbReference type="EMBL" id="JBHUOZ010000001">
    <property type="protein sequence ID" value="MFD2919402.1"/>
    <property type="molecule type" value="Genomic_DNA"/>
</dbReference>
<feature type="active site" evidence="10">
    <location>
        <position position="190"/>
    </location>
</feature>
<dbReference type="InterPro" id="IPR010139">
    <property type="entry name" value="Imidazole-glycPsynth_HisH"/>
</dbReference>
<comment type="catalytic activity">
    <reaction evidence="8 10">
        <text>5-[(5-phospho-1-deoxy-D-ribulos-1-ylimino)methylamino]-1-(5-phospho-beta-D-ribosyl)imidazole-4-carboxamide + L-glutamine = D-erythro-1-(imidazol-4-yl)glycerol 3-phosphate + 5-amino-1-(5-phospho-beta-D-ribosyl)imidazole-4-carboxamide + L-glutamate + H(+)</text>
        <dbReference type="Rhea" id="RHEA:24793"/>
        <dbReference type="ChEBI" id="CHEBI:15378"/>
        <dbReference type="ChEBI" id="CHEBI:29985"/>
        <dbReference type="ChEBI" id="CHEBI:58278"/>
        <dbReference type="ChEBI" id="CHEBI:58359"/>
        <dbReference type="ChEBI" id="CHEBI:58475"/>
        <dbReference type="ChEBI" id="CHEBI:58525"/>
        <dbReference type="EC" id="4.3.2.10"/>
    </reaction>
</comment>
<comment type="function">
    <text evidence="10">IGPS catalyzes the conversion of PRFAR and glutamine to IGP, AICAR and glutamate. The HisH subunit catalyzes the hydrolysis of glutamine to glutamate and ammonia as part of the synthesis of IGP and AICAR. The resulting ammonia molecule is channeled to the active site of HisF.</text>
</comment>
<evidence type="ECO:0000313" key="12">
    <source>
        <dbReference type="EMBL" id="MFD2919402.1"/>
    </source>
</evidence>
<keyword evidence="6 10" id="KW-0368">Histidine biosynthesis</keyword>
<dbReference type="PROSITE" id="PS51273">
    <property type="entry name" value="GATASE_TYPE_1"/>
    <property type="match status" value="1"/>
</dbReference>
<evidence type="ECO:0000256" key="4">
    <source>
        <dbReference type="ARBA" id="ARBA00022801"/>
    </source>
</evidence>
<dbReference type="Proteomes" id="UP001597511">
    <property type="component" value="Unassembled WGS sequence"/>
</dbReference>
<evidence type="ECO:0000256" key="10">
    <source>
        <dbReference type="HAMAP-Rule" id="MF_00278"/>
    </source>
</evidence>
<comment type="pathway">
    <text evidence="1 10">Amino-acid biosynthesis; L-histidine biosynthesis; L-histidine from 5-phospho-alpha-D-ribose 1-diphosphate: step 5/9.</text>
</comment>